<evidence type="ECO:0000256" key="5">
    <source>
        <dbReference type="SAM" id="MobiDB-lite"/>
    </source>
</evidence>
<dbReference type="GO" id="GO:0005829">
    <property type="term" value="C:cytosol"/>
    <property type="evidence" value="ECO:0007669"/>
    <property type="project" value="TreeGrafter"/>
</dbReference>
<evidence type="ECO:0000313" key="8">
    <source>
        <dbReference type="Proteomes" id="UP000548771"/>
    </source>
</evidence>
<keyword evidence="3" id="KW-0596">Phosphopantetheine</keyword>
<dbReference type="PROSITE" id="PS50075">
    <property type="entry name" value="CARRIER"/>
    <property type="match status" value="3"/>
</dbReference>
<dbReference type="InterPro" id="IPR023213">
    <property type="entry name" value="CAT-like_dom_sf"/>
</dbReference>
<accession>A0AAW9ZMS9</accession>
<feature type="domain" description="Carrier" evidence="6">
    <location>
        <begin position="1950"/>
        <end position="2024"/>
    </location>
</feature>
<dbReference type="InterPro" id="IPR010071">
    <property type="entry name" value="AA_adenyl_dom"/>
</dbReference>
<dbReference type="FunFam" id="1.10.1200.10:FF:000016">
    <property type="entry name" value="Non-ribosomal peptide synthase"/>
    <property type="match status" value="1"/>
</dbReference>
<dbReference type="InterPro" id="IPR009081">
    <property type="entry name" value="PP-bd_ACP"/>
</dbReference>
<dbReference type="InterPro" id="IPR029058">
    <property type="entry name" value="AB_hydrolase_fold"/>
</dbReference>
<dbReference type="Gene3D" id="3.40.50.1820">
    <property type="entry name" value="alpha/beta hydrolase"/>
    <property type="match status" value="1"/>
</dbReference>
<dbReference type="NCBIfam" id="NF003417">
    <property type="entry name" value="PRK04813.1"/>
    <property type="match status" value="4"/>
</dbReference>
<dbReference type="GO" id="GO:0031177">
    <property type="term" value="F:phosphopantetheine binding"/>
    <property type="evidence" value="ECO:0007669"/>
    <property type="project" value="InterPro"/>
</dbReference>
<protein>
    <submittedName>
        <fullName evidence="7">Amino acid adenylation domain-containing protein</fullName>
    </submittedName>
</protein>
<dbReference type="Pfam" id="PF00550">
    <property type="entry name" value="PP-binding"/>
    <property type="match status" value="3"/>
</dbReference>
<dbReference type="Gene3D" id="3.40.50.980">
    <property type="match status" value="6"/>
</dbReference>
<evidence type="ECO:0000313" key="7">
    <source>
        <dbReference type="EMBL" id="NMI21313.1"/>
    </source>
</evidence>
<feature type="domain" description="Carrier" evidence="6">
    <location>
        <begin position="3029"/>
        <end position="3104"/>
    </location>
</feature>
<dbReference type="Gene3D" id="3.30.300.30">
    <property type="match status" value="3"/>
</dbReference>
<dbReference type="InterPro" id="IPR045851">
    <property type="entry name" value="AMP-bd_C_sf"/>
</dbReference>
<dbReference type="InterPro" id="IPR036736">
    <property type="entry name" value="ACP-like_sf"/>
</dbReference>
<organism evidence="7 8">
    <name type="scientific">Xanthomonas hortorum pv. pelargonii</name>
    <dbReference type="NCBI Taxonomy" id="453602"/>
    <lineage>
        <taxon>Bacteria</taxon>
        <taxon>Pseudomonadati</taxon>
        <taxon>Pseudomonadota</taxon>
        <taxon>Gammaproteobacteria</taxon>
        <taxon>Lysobacterales</taxon>
        <taxon>Lysobacteraceae</taxon>
        <taxon>Xanthomonas</taxon>
    </lineage>
</organism>
<comment type="caution">
    <text evidence="7">The sequence shown here is derived from an EMBL/GenBank/DDBJ whole genome shotgun (WGS) entry which is preliminary data.</text>
</comment>
<feature type="region of interest" description="Disordered" evidence="5">
    <location>
        <begin position="51"/>
        <end position="71"/>
    </location>
</feature>
<proteinExistence type="inferred from homology"/>
<dbReference type="PANTHER" id="PTHR45527:SF1">
    <property type="entry name" value="FATTY ACID SYNTHASE"/>
    <property type="match status" value="1"/>
</dbReference>
<dbReference type="Proteomes" id="UP000548771">
    <property type="component" value="Unassembled WGS sequence"/>
</dbReference>
<dbReference type="SUPFAM" id="SSF52777">
    <property type="entry name" value="CoA-dependent acyltransferases"/>
    <property type="match status" value="4"/>
</dbReference>
<dbReference type="PANTHER" id="PTHR45527">
    <property type="entry name" value="NONRIBOSOMAL PEPTIDE SYNTHETASE"/>
    <property type="match status" value="1"/>
</dbReference>
<dbReference type="InterPro" id="IPR006162">
    <property type="entry name" value="Ppantetheine_attach_site"/>
</dbReference>
<dbReference type="InterPro" id="IPR000873">
    <property type="entry name" value="AMP-dep_synth/lig_dom"/>
</dbReference>
<name>A0AAW9ZMS9_9XANT</name>
<dbReference type="FunFam" id="3.40.50.980:FF:000001">
    <property type="entry name" value="Non-ribosomal peptide synthetase"/>
    <property type="match status" value="3"/>
</dbReference>
<dbReference type="InterPro" id="IPR020845">
    <property type="entry name" value="AMP-binding_CS"/>
</dbReference>
<feature type="domain" description="Carrier" evidence="6">
    <location>
        <begin position="797"/>
        <end position="872"/>
    </location>
</feature>
<dbReference type="GO" id="GO:0072330">
    <property type="term" value="P:monocarboxylic acid biosynthetic process"/>
    <property type="evidence" value="ECO:0007669"/>
    <property type="project" value="UniProtKB-ARBA"/>
</dbReference>
<dbReference type="CDD" id="cd19544">
    <property type="entry name" value="E-C_NRPS"/>
    <property type="match status" value="1"/>
</dbReference>
<dbReference type="Pfam" id="PF00668">
    <property type="entry name" value="Condensation"/>
    <property type="match status" value="3"/>
</dbReference>
<dbReference type="InterPro" id="IPR020806">
    <property type="entry name" value="PKS_PP-bd"/>
</dbReference>
<dbReference type="GO" id="GO:0043041">
    <property type="term" value="P:amino acid activation for nonribosomal peptide biosynthetic process"/>
    <property type="evidence" value="ECO:0007669"/>
    <property type="project" value="TreeGrafter"/>
</dbReference>
<dbReference type="Gene3D" id="3.30.559.10">
    <property type="entry name" value="Chloramphenicol acetyltransferase-like domain"/>
    <property type="match status" value="2"/>
</dbReference>
<dbReference type="FunFam" id="3.30.300.30:FF:000010">
    <property type="entry name" value="Enterobactin synthetase component F"/>
    <property type="match status" value="3"/>
</dbReference>
<dbReference type="CDD" id="cd12117">
    <property type="entry name" value="A_NRPS_Srf_like"/>
    <property type="match status" value="1"/>
</dbReference>
<comment type="cofactor">
    <cofactor evidence="1">
        <name>pantetheine 4'-phosphate</name>
        <dbReference type="ChEBI" id="CHEBI:47942"/>
    </cofactor>
</comment>
<dbReference type="Gene3D" id="2.30.38.10">
    <property type="entry name" value="Luciferase, Domain 3"/>
    <property type="match status" value="3"/>
</dbReference>
<dbReference type="FunFam" id="3.40.50.12780:FF:000012">
    <property type="entry name" value="Non-ribosomal peptide synthetase"/>
    <property type="match status" value="3"/>
</dbReference>
<dbReference type="Pfam" id="PF00501">
    <property type="entry name" value="AMP-binding"/>
    <property type="match status" value="3"/>
</dbReference>
<comment type="similarity">
    <text evidence="2">Belongs to the ATP-dependent AMP-binding enzyme family.</text>
</comment>
<dbReference type="FunFam" id="1.10.1200.10:FF:000005">
    <property type="entry name" value="Nonribosomal peptide synthetase 1"/>
    <property type="match status" value="1"/>
</dbReference>
<dbReference type="PROSITE" id="PS00455">
    <property type="entry name" value="AMP_BINDING"/>
    <property type="match status" value="3"/>
</dbReference>
<evidence type="ECO:0000256" key="2">
    <source>
        <dbReference type="ARBA" id="ARBA00006432"/>
    </source>
</evidence>
<dbReference type="Pfam" id="PF13193">
    <property type="entry name" value="AMP-binding_C"/>
    <property type="match status" value="3"/>
</dbReference>
<dbReference type="GO" id="GO:0044550">
    <property type="term" value="P:secondary metabolite biosynthetic process"/>
    <property type="evidence" value="ECO:0007669"/>
    <property type="project" value="UniProtKB-ARBA"/>
</dbReference>
<reference evidence="8" key="1">
    <citation type="journal article" date="2020" name="Syst. Appl. Microbiol.">
        <title>Clarifying the taxonomy of the causal agent of bacterial leaf spot of lettuce through a polyphasic approach reveals that Xanthomonas cynarae Trebaol et al. 2000 emend. Timilsina et al. 2019 is a later heterotypic synonym of Xanthomonas hortorum Vauterin et al. 1995.</title>
        <authorList>
            <person name="Moriniere L."/>
            <person name="Burlet A."/>
            <person name="Rosenthal E.R."/>
            <person name="Nesme X."/>
            <person name="Portier P."/>
            <person name="Bull C.T."/>
            <person name="Lavire C."/>
            <person name="Fischer-Le Saux M."/>
            <person name="Bertolla F."/>
        </authorList>
    </citation>
    <scope>NUCLEOTIDE SEQUENCE [LARGE SCALE GENOMIC DNA]</scope>
    <source>
        <strain evidence="8">CFBP2533</strain>
    </source>
</reference>
<dbReference type="InterPro" id="IPR001242">
    <property type="entry name" value="Condensation_dom"/>
</dbReference>
<dbReference type="NCBIfam" id="TIGR01733">
    <property type="entry name" value="AA-adenyl-dom"/>
    <property type="match status" value="3"/>
</dbReference>
<dbReference type="PROSITE" id="PS00012">
    <property type="entry name" value="PHOSPHOPANTETHEINE"/>
    <property type="match status" value="1"/>
</dbReference>
<evidence type="ECO:0000256" key="4">
    <source>
        <dbReference type="ARBA" id="ARBA00022553"/>
    </source>
</evidence>
<dbReference type="Gene3D" id="3.30.559.30">
    <property type="entry name" value="Nonribosomal peptide synthetase, condensation domain"/>
    <property type="match status" value="2"/>
</dbReference>
<dbReference type="SMART" id="SM00823">
    <property type="entry name" value="PKS_PP"/>
    <property type="match status" value="2"/>
</dbReference>
<dbReference type="GO" id="GO:0003824">
    <property type="term" value="F:catalytic activity"/>
    <property type="evidence" value="ECO:0007669"/>
    <property type="project" value="InterPro"/>
</dbReference>
<dbReference type="Gene3D" id="1.10.1200.10">
    <property type="entry name" value="ACP-like"/>
    <property type="match status" value="2"/>
</dbReference>
<dbReference type="SUPFAM" id="SSF47336">
    <property type="entry name" value="ACP-like"/>
    <property type="match status" value="3"/>
</dbReference>
<dbReference type="SUPFAM" id="SSF56801">
    <property type="entry name" value="Acetyl-CoA synthetase-like"/>
    <property type="match status" value="3"/>
</dbReference>
<evidence type="ECO:0000256" key="3">
    <source>
        <dbReference type="ARBA" id="ARBA00022450"/>
    </source>
</evidence>
<gene>
    <name evidence="7" type="ORF">E1J24_05360</name>
</gene>
<dbReference type="FunFam" id="2.30.38.10:FF:000001">
    <property type="entry name" value="Non-ribosomal peptide synthetase PvdI"/>
    <property type="match status" value="2"/>
</dbReference>
<dbReference type="CDD" id="cd17646">
    <property type="entry name" value="A_NRPS_AB3403-like"/>
    <property type="match status" value="2"/>
</dbReference>
<evidence type="ECO:0000256" key="1">
    <source>
        <dbReference type="ARBA" id="ARBA00001957"/>
    </source>
</evidence>
<dbReference type="EMBL" id="SMDX01000004">
    <property type="protein sequence ID" value="NMI21313.1"/>
    <property type="molecule type" value="Genomic_DNA"/>
</dbReference>
<evidence type="ECO:0000259" key="6">
    <source>
        <dbReference type="PROSITE" id="PS50075"/>
    </source>
</evidence>
<keyword evidence="4" id="KW-0597">Phosphoprotein</keyword>
<dbReference type="FunFam" id="3.40.50.980:FF:000002">
    <property type="entry name" value="Enterobactin synthetase component F"/>
    <property type="match status" value="2"/>
</dbReference>
<dbReference type="InterPro" id="IPR025110">
    <property type="entry name" value="AMP-bd_C"/>
</dbReference>
<sequence length="3127" mass="339777">MVSRTQGDSSVTQGRPNLRSFAMDISCPTSVALCFAAFNVTSDSEAVSNGAATASSRPAIEPGLPYPDTSQARCSPEETASAFVWSRWQALPRSAEAERLERLLAAMAIYLARTCEQVPLQIKLRYIDHTHQLTLHPRVHDACSAICEQVHAALDECALRPVGQDDAQSKKAQRGDVAHAWPTLIEIGVTNDSAVIVGATATPQLQLQICKLRKRFRCGLHSSHSTRRQALRVGARLRCLLTTLERGEAQHGPVALLPLLPASERRRLLQTFNCSHTRFPQRGMAVLFAEQAARAPQATAIVCGETRLSYAELDLQANRLAHHLCALGVGPDCLVAISAARSPALVIGLLAILKAGGAYLPLDADAPSQRLSALLDDARPCAVLADADALRRLPLPDTLPVCRLDQVNPAWSDFPGTAPDVPALQPHHLAYVLYTSGSTGVPKGVMVEQRNVVRLVCAPDYVDCDASQRFLLAAPLAFDASTFELWGALLNGAQLVLAPPGALDLDAICAQVQQHQVTTLWLTAGLFELLDPVQLSQLHSLRQLLAGGDVLSRAAVERVNQALPRCQLINAYGPTEATTFSSCHRFDKAAVTSVPIGRPIAGTRIYLLDDQRELVPIGVPGEIYIGGPGVARGYLNQSSLTAECFGEDPFLPGGRLYRSGDLARWREDGSLDFLGRVDQQLKVRGFRIEPGEIEAALRRCAGVADAVVVARQEGAADKQLVAYVIATPQPSDSNGSDIDALAPATLRAALAQKLPEHMLPSAFVRLQQLPLTASGKLDRRALPAPDRAAVAAAGYVPPQGANECLLATVWAELLGLPQVGRHDHFFALGGHSLLAMRVCGRLQTALMRQVPMALLFAHPVLCELAIALQGSAGDALGAIPHLPRDQPLPLSFAQQRLWFLDQLEGPSATYIMPMGLRLRGALDHGALRAALHALVARHEALRSCFRQRRLPQENGDIANAPLSACLLPTSCLGEQVQAERVHGEQVHIELLPPDQALVLHEQLLTDHALNNHFDPDAELRCWIAYEASTPFQLDRDAPIRFRLLQLSLDEHALLITQHHSASDGWSVGVLLHELSALYASCLRGQPDPLPPLPIQYPDYAAWQRQWLEGPRRQQQLDYWQRQLAGAPSLLDLPLDRPRPPQQDFSGAEVAIHFDADLSHALETLARRHRCTVFMTVLAAWGALLSRLCRQDCVLVGIPVAGRTRAELEPLIGFFVNTLAIRFDAPASVSTAALLAQVRQQVLDAQAHQDVPFEQVVQAVQPVRSSSHTPLVQTLLAWEQDAVAGVVPHVSGADADHPKIADDPWAALDPQRLQIPANAARFDLTLQLRSGAEPVGQRRSGNLAASCVQGTLSYATAVFDAATANRIVGYLQSLLRAMAADSTVPLDTVALLDAHERQQLLVDFQPAAVVYPCTLLHELIEQQVQRTPHAIAVAQDQLQLDYAALDAQANQLAHHLRQLGVGPDVRVAICAQRSPMLVVGLLAILKAGGAYVPLDPEYPAQRLADMLADSQPLAVLVDAYAGEHLPLLASDALQRVSLLDTELADSVLLCKGLPTTLAVYQLDQPNTPWDHQPTTAPHVPALEHDHLAYVIYTSGSTGTPKGAMNTHRGVVNRLLWMQDTYALTPDDVVLQKTPISFDVSVWELFWPLLSGARLQLARPGGHKDPAYLGATIAEAAVTTLHFVPSMLDAFLATDAPQHCSGLTRVICSGEALPGQLVQRFRTQLPGVQLHNLYGPTEAAIDVSFWDCTASNDTPDNTPIGKSVANTQLYVLDTHLQPVPIGVAGELHIGGVQVARGYLDRPELSAQRFIPDPFRSAPNAQLYKTGDLARWRSDGVLEYLGRNDDQVKIRGLRIEPGEIAARLATHSDVRDAVVLAREDQSGQLRLVAYYLAAKLLPIETLRSHLAAQLPDYMVPAAYVHLEALPLTPNGKLDRRALPAPTEEALATRDFVPPQGPTENIIAAHWCELLGVHQVGRDDQFFARGGHSLLAINLIERLRADGLHAEVRNLFASPTLSGFAASLHNTTTTNTTLVIPPNRITPDLTQLTPQHLPLADLTQQDIDRVLEQVPGGLANVQDIYALSPFQHGLLFHHLLATDGDPYLLRLRLRFNDRAGLDAYLTALQTVIDRHDILRSAVLWEGLSEPVQVVYRRATLAIDALDCCSFDPRQPFEEQLATRPQLRQLDLRRAPLLHASVVADPDDQRWHLLLLQHHLIGDHTTLETIQSEIQALQAGRGAELPPPQPFRNLVAQARLGLPQAAHEAFFRERLGDLDTPCAPFGLLQAADTAPGEHTMVLDAALVARLRQAAQRLGVSLASVCHLAWALVVARTSGCTDAVFGSVLFGRMGQTAAGALGPFINTLPLRIALAEPIGAEAAVRRTHADLAALLRHEHASLALAQRCSAVPAPAPLFTALFNYRHNRDGGDTALRGGEERTHYPIHLAVEDDGHGLALTAQVCAALNPQRLCSYLATALSGLVDALEHAPQTPVQRVPVLPKAEQTQVLESFNASVTAFAPGICLHQLFEAQVMRTPDAIAVELDARSLSYAELEAQANQLAHHLRSLGVGTECRVALCLQRSPELVIGLLGILKAGAAYVPLDPEYPSERLAYMLADSQPLAVLCDGYGLARIPQLPEVTYCRLDAPALPWNAQPASAPQLPELHPGCLAYVIYTSGSTGQPKGVMNAHRGVVNRLQWHQTMFPLGPHDRALQKTPFGFDISLWEIFSPLQAGARLVLARPQGHQDPQYLARLIEQRGITQAHFVPSMLQLFLDQAEPPHCPSLRWLLCSGEALSDALQRRCLQALPHVELHNLYGPTEAAIEVSHWQCDPQLHRGLVPIGRPIANTRLYVLDTHGQPVPVGVPGELQIGGVQVARGYWNLPELSAERFVADDHFDVHAACRYKTGDLARWLPDGNLQYLGRNDHQVKIRGLRVELSEIESRLLVAPGVREAVVLAREDSPGLTRLVAYLTALPDADAAALRPATLRSALDRALPEHMLPSAWVVLPKLPLTANGKLDRKALPAPEGQAFALRPYSAPSGPTECLVAAHWCRLLGLPQVGRDDDFFALGGQSLLAVRLLAQLSEQAQVRLPLSAVFEFPTLAAFSRRLALAQLQRLAPDALAQLSALTEMDHVAR</sequence>
<dbReference type="CDD" id="cd19531">
    <property type="entry name" value="LCL_NRPS-like"/>
    <property type="match status" value="1"/>
</dbReference>